<organism evidence="4 5">
    <name type="scientific">Undibacterium nitidum</name>
    <dbReference type="NCBI Taxonomy" id="2762298"/>
    <lineage>
        <taxon>Bacteria</taxon>
        <taxon>Pseudomonadati</taxon>
        <taxon>Pseudomonadota</taxon>
        <taxon>Betaproteobacteria</taxon>
        <taxon>Burkholderiales</taxon>
        <taxon>Oxalobacteraceae</taxon>
        <taxon>Undibacterium</taxon>
    </lineage>
</organism>
<gene>
    <name evidence="4" type="ORF">H8K36_18170</name>
</gene>
<dbReference type="InterPro" id="IPR001638">
    <property type="entry name" value="Solute-binding_3/MltF_N"/>
</dbReference>
<dbReference type="PANTHER" id="PTHR35936">
    <property type="entry name" value="MEMBRANE-BOUND LYTIC MUREIN TRANSGLYCOSYLASE F"/>
    <property type="match status" value="1"/>
</dbReference>
<dbReference type="EMBL" id="JACOFZ010000013">
    <property type="protein sequence ID" value="MBC3883323.1"/>
    <property type="molecule type" value="Genomic_DNA"/>
</dbReference>
<name>A0A923KQU0_9BURK</name>
<sequence>MKSTHLFVLLSVLCLIPQVQAQERERVRLYTIAEFDAIGKEVPLSKPNLHLLDYLEKQLHIQFDLRRVPWKRAIENALNGDGILMGMSVTKEKSMKFAFSEPINGNGNWLVTLCDRRFKFEKLEDLKGQTIGIVSGTSVGEDFDGQANQLFRVEHDTGAGIARLQKLALKRVDGLIWYGGISNAKEIEETINHNFDIKKDRETPVFCVQSKPVSILTNHFAMKIDPNKNQILQRISAAILKGRKDGSLPTLMIPN</sequence>
<dbReference type="PANTHER" id="PTHR35936:SF19">
    <property type="entry name" value="AMINO-ACID-BINDING PROTEIN YXEM-RELATED"/>
    <property type="match status" value="1"/>
</dbReference>
<feature type="domain" description="Solute-binding protein family 3/N-terminal" evidence="3">
    <location>
        <begin position="51"/>
        <end position="250"/>
    </location>
</feature>
<evidence type="ECO:0000256" key="1">
    <source>
        <dbReference type="ARBA" id="ARBA00022729"/>
    </source>
</evidence>
<reference evidence="4" key="1">
    <citation type="submission" date="2020-08" db="EMBL/GenBank/DDBJ databases">
        <title>Novel species isolated from subtropical streams in China.</title>
        <authorList>
            <person name="Lu H."/>
        </authorList>
    </citation>
    <scope>NUCLEOTIDE SEQUENCE</scope>
    <source>
        <strain evidence="4">LX22W</strain>
    </source>
</reference>
<dbReference type="Gene3D" id="3.40.190.10">
    <property type="entry name" value="Periplasmic binding protein-like II"/>
    <property type="match status" value="2"/>
</dbReference>
<dbReference type="SUPFAM" id="SSF53850">
    <property type="entry name" value="Periplasmic binding protein-like II"/>
    <property type="match status" value="1"/>
</dbReference>
<comment type="caution">
    <text evidence="4">The sequence shown here is derived from an EMBL/GenBank/DDBJ whole genome shotgun (WGS) entry which is preliminary data.</text>
</comment>
<keyword evidence="5" id="KW-1185">Reference proteome</keyword>
<evidence type="ECO:0000256" key="2">
    <source>
        <dbReference type="SAM" id="SignalP"/>
    </source>
</evidence>
<dbReference type="AlphaFoldDB" id="A0A923KQU0"/>
<feature type="chain" id="PRO_5037347344" evidence="2">
    <location>
        <begin position="22"/>
        <end position="255"/>
    </location>
</feature>
<evidence type="ECO:0000313" key="4">
    <source>
        <dbReference type="EMBL" id="MBC3883323.1"/>
    </source>
</evidence>
<evidence type="ECO:0000313" key="5">
    <source>
        <dbReference type="Proteomes" id="UP000627446"/>
    </source>
</evidence>
<keyword evidence="1 2" id="KW-0732">Signal</keyword>
<dbReference type="Proteomes" id="UP000627446">
    <property type="component" value="Unassembled WGS sequence"/>
</dbReference>
<protein>
    <submittedName>
        <fullName evidence="4">Transporter substrate-binding domain-containing protein</fullName>
    </submittedName>
</protein>
<dbReference type="RefSeq" id="WP_186917944.1">
    <property type="nucleotide sequence ID" value="NZ_JACOFZ010000013.1"/>
</dbReference>
<dbReference type="Pfam" id="PF00497">
    <property type="entry name" value="SBP_bac_3"/>
    <property type="match status" value="1"/>
</dbReference>
<proteinExistence type="predicted"/>
<feature type="signal peptide" evidence="2">
    <location>
        <begin position="1"/>
        <end position="21"/>
    </location>
</feature>
<evidence type="ECO:0000259" key="3">
    <source>
        <dbReference type="Pfam" id="PF00497"/>
    </source>
</evidence>
<accession>A0A923KQU0</accession>